<name>A0A3P1BGL4_9BACT</name>
<evidence type="ECO:0008006" key="4">
    <source>
        <dbReference type="Google" id="ProtNLM"/>
    </source>
</evidence>
<comment type="caution">
    <text evidence="2">The sequence shown here is derived from an EMBL/GenBank/DDBJ whole genome shotgun (WGS) entry which is preliminary data.</text>
</comment>
<dbReference type="InterPro" id="IPR015919">
    <property type="entry name" value="Cadherin-like_sf"/>
</dbReference>
<keyword evidence="3" id="KW-1185">Reference proteome</keyword>
<dbReference type="OrthoDB" id="1523346at2"/>
<proteinExistence type="predicted"/>
<evidence type="ECO:0000313" key="2">
    <source>
        <dbReference type="EMBL" id="RRA99982.1"/>
    </source>
</evidence>
<feature type="signal peptide" evidence="1">
    <location>
        <begin position="1"/>
        <end position="27"/>
    </location>
</feature>
<dbReference type="Proteomes" id="UP000271925">
    <property type="component" value="Unassembled WGS sequence"/>
</dbReference>
<evidence type="ECO:0000256" key="1">
    <source>
        <dbReference type="SAM" id="SignalP"/>
    </source>
</evidence>
<sequence>MKTLPGCYGRPLWLLAFLIMHCSSLFAQVTKVSERTIGGTGFETGRVVLTTSDGGYILGGISQSNTGNDKSEDRRGSNDYWVVKYNANGEKQWDRTFGGKDTDELKTLIATPDGGYLLGGFSISQKGDDKSEDNHGDFDMDIWVVKINANGEKQWDKTLGGDQTEFFSGMVALSDGYFVVGTSSSNTGGDKSADSKGDGDIWLIKLGMDGQKIWDKTIGGNGYDGADDIQPTSDGNFMILGTSNSSISGDKTANSKGDYDYWLVKVNGSGEVLWDKTIGGSNYDQAASLTNTADNGFLIGGTSSSGIGYDKSETRLSGGNYWAVKVDASGNKQWDRTLGGAPGENCYRTLALADGGFLVGGVSFSSTSPVKSEPSRGNGDYWVVKLSADGHYVWDKTLGGSDRDYLGGMAQTASGDILLLGESDSPISGDKTQAPIGDNDNGDFWLVVLRETPCTTPSLSAQTNVAQPVLQNYPGVTLVVEGCETGRITWNGPGGGSGVGPTIPVVTSAVGTHVYSVTCTRGNCSATLSPTVAVGAPSVSGAFDGYIYGADCNGFRGWAWDGNKPNTPVTVEILEGATVVGTIVANEFRQDLLNAGKGNGNHAFRFPIPESLRDFTTHYLTARVRGSNFNLKGTPQALQCYPSWEAPVNKAPVAPTPTVLIAPLTAQVGVPFSATLVPFTDPDGDEITYWVNPLPSGLVFDYLTRVISGTPLEAGTTVVLYQADDQFGNTNNVSFPITVNPASTTNVTGSFDGYLDKVECGTIRGWVWDRNKPNTPLTVEFYHATTKEVFGSTYANIYRSDLQDAGKGNGAHAYRFEVPVSLKDGTTRPIMARVQGSTFELKGGPKNLSCNVPVRLSAESSEGLQVTVLGNPAVEHVQVEIRGAEGQPLRLQLTDAGGRLVSQRQLEAAKAIEQQILSVGPYPAGLLLLRVSSGLNSVTVKIVKQ</sequence>
<dbReference type="EMBL" id="RQJO01000011">
    <property type="protein sequence ID" value="RRA99982.1"/>
    <property type="molecule type" value="Genomic_DNA"/>
</dbReference>
<evidence type="ECO:0000313" key="3">
    <source>
        <dbReference type="Proteomes" id="UP000271925"/>
    </source>
</evidence>
<dbReference type="PANTHER" id="PTHR42754:SF1">
    <property type="entry name" value="LIPOPROTEIN"/>
    <property type="match status" value="1"/>
</dbReference>
<gene>
    <name evidence="2" type="ORF">EHT25_25500</name>
</gene>
<dbReference type="Pfam" id="PF05345">
    <property type="entry name" value="He_PIG"/>
    <property type="match status" value="1"/>
</dbReference>
<feature type="chain" id="PRO_5018076662" description="T9SS C-terminal target domain-containing protein" evidence="1">
    <location>
        <begin position="28"/>
        <end position="945"/>
    </location>
</feature>
<protein>
    <recommendedName>
        <fullName evidence="4">T9SS C-terminal target domain-containing protein</fullName>
    </recommendedName>
</protein>
<reference evidence="2 3" key="1">
    <citation type="submission" date="2018-11" db="EMBL/GenBank/DDBJ databases">
        <authorList>
            <person name="Zhou Z."/>
            <person name="Wang G."/>
        </authorList>
    </citation>
    <scope>NUCLEOTIDE SEQUENCE [LARGE SCALE GENOMIC DNA]</scope>
    <source>
        <strain evidence="2 3">KCTC52004</strain>
    </source>
</reference>
<organism evidence="2 3">
    <name type="scientific">Larkinella rosea</name>
    <dbReference type="NCBI Taxonomy" id="2025312"/>
    <lineage>
        <taxon>Bacteria</taxon>
        <taxon>Pseudomonadati</taxon>
        <taxon>Bacteroidota</taxon>
        <taxon>Cytophagia</taxon>
        <taxon>Cytophagales</taxon>
        <taxon>Spirosomataceae</taxon>
        <taxon>Larkinella</taxon>
    </lineage>
</organism>
<dbReference type="PANTHER" id="PTHR42754">
    <property type="entry name" value="ENDOGLUCANASE"/>
    <property type="match status" value="1"/>
</dbReference>
<dbReference type="Gene3D" id="2.60.40.10">
    <property type="entry name" value="Immunoglobulins"/>
    <property type="match status" value="1"/>
</dbReference>
<dbReference type="RefSeq" id="WP_124878015.1">
    <property type="nucleotide sequence ID" value="NZ_RQJO01000011.1"/>
</dbReference>
<dbReference type="GO" id="GO:0005509">
    <property type="term" value="F:calcium ion binding"/>
    <property type="evidence" value="ECO:0007669"/>
    <property type="project" value="InterPro"/>
</dbReference>
<dbReference type="GO" id="GO:0016020">
    <property type="term" value="C:membrane"/>
    <property type="evidence" value="ECO:0007669"/>
    <property type="project" value="InterPro"/>
</dbReference>
<dbReference type="InterPro" id="IPR013783">
    <property type="entry name" value="Ig-like_fold"/>
</dbReference>
<accession>A0A3P1BGL4</accession>
<dbReference type="AlphaFoldDB" id="A0A3P1BGL4"/>
<keyword evidence="1" id="KW-0732">Signal</keyword>
<dbReference type="SUPFAM" id="SSF49313">
    <property type="entry name" value="Cadherin-like"/>
    <property type="match status" value="1"/>
</dbReference>